<evidence type="ECO:0000313" key="1">
    <source>
        <dbReference type="EMBL" id="KAH7933395.1"/>
    </source>
</evidence>
<accession>A0ACB8C3K9</accession>
<evidence type="ECO:0000313" key="2">
    <source>
        <dbReference type="Proteomes" id="UP000821865"/>
    </source>
</evidence>
<protein>
    <submittedName>
        <fullName evidence="1">Uncharacterized protein</fullName>
    </submittedName>
</protein>
<keyword evidence="2" id="KW-1185">Reference proteome</keyword>
<organism evidence="1 2">
    <name type="scientific">Dermacentor silvarum</name>
    <name type="common">Tick</name>
    <dbReference type="NCBI Taxonomy" id="543639"/>
    <lineage>
        <taxon>Eukaryota</taxon>
        <taxon>Metazoa</taxon>
        <taxon>Ecdysozoa</taxon>
        <taxon>Arthropoda</taxon>
        <taxon>Chelicerata</taxon>
        <taxon>Arachnida</taxon>
        <taxon>Acari</taxon>
        <taxon>Parasitiformes</taxon>
        <taxon>Ixodida</taxon>
        <taxon>Ixodoidea</taxon>
        <taxon>Ixodidae</taxon>
        <taxon>Rhipicephalinae</taxon>
        <taxon>Dermacentor</taxon>
    </lineage>
</organism>
<gene>
    <name evidence="1" type="ORF">HPB49_012213</name>
</gene>
<dbReference type="Proteomes" id="UP000821865">
    <property type="component" value="Chromosome 9"/>
</dbReference>
<comment type="caution">
    <text evidence="1">The sequence shown here is derived from an EMBL/GenBank/DDBJ whole genome shotgun (WGS) entry which is preliminary data.</text>
</comment>
<name>A0ACB8C3K9_DERSI</name>
<sequence>MEQAIGFMSDKFDEFEKKIDRQDTEIKALKARVAELEQIHDNNDVVQRELQRELHELEFRSRRQNLEVHGIVAVPGEDLITSLNTVAEKLEVPHITPCDVVSVHRLPSKGDNIPGIIAQFARQTTRDAWLTNKSKLKDSTPRVYIQENLTLHDRELLRSIKAAAREKGYRYVWHVNGKVLVRKTDGARAVHVKNTEDFERL</sequence>
<reference evidence="1" key="1">
    <citation type="submission" date="2020-05" db="EMBL/GenBank/DDBJ databases">
        <title>Large-scale comparative analyses of tick genomes elucidate their genetic diversity and vector capacities.</title>
        <authorList>
            <person name="Jia N."/>
            <person name="Wang J."/>
            <person name="Shi W."/>
            <person name="Du L."/>
            <person name="Sun Y."/>
            <person name="Zhan W."/>
            <person name="Jiang J."/>
            <person name="Wang Q."/>
            <person name="Zhang B."/>
            <person name="Ji P."/>
            <person name="Sakyi L.B."/>
            <person name="Cui X."/>
            <person name="Yuan T."/>
            <person name="Jiang B."/>
            <person name="Yang W."/>
            <person name="Lam T.T.-Y."/>
            <person name="Chang Q."/>
            <person name="Ding S."/>
            <person name="Wang X."/>
            <person name="Zhu J."/>
            <person name="Ruan X."/>
            <person name="Zhao L."/>
            <person name="Wei J."/>
            <person name="Que T."/>
            <person name="Du C."/>
            <person name="Cheng J."/>
            <person name="Dai P."/>
            <person name="Han X."/>
            <person name="Huang E."/>
            <person name="Gao Y."/>
            <person name="Liu J."/>
            <person name="Shao H."/>
            <person name="Ye R."/>
            <person name="Li L."/>
            <person name="Wei W."/>
            <person name="Wang X."/>
            <person name="Wang C."/>
            <person name="Yang T."/>
            <person name="Huo Q."/>
            <person name="Li W."/>
            <person name="Guo W."/>
            <person name="Chen H."/>
            <person name="Zhou L."/>
            <person name="Ni X."/>
            <person name="Tian J."/>
            <person name="Zhou Y."/>
            <person name="Sheng Y."/>
            <person name="Liu T."/>
            <person name="Pan Y."/>
            <person name="Xia L."/>
            <person name="Li J."/>
            <person name="Zhao F."/>
            <person name="Cao W."/>
        </authorList>
    </citation>
    <scope>NUCLEOTIDE SEQUENCE</scope>
    <source>
        <strain evidence="1">Dsil-2018</strain>
    </source>
</reference>
<dbReference type="EMBL" id="CM023478">
    <property type="protein sequence ID" value="KAH7933395.1"/>
    <property type="molecule type" value="Genomic_DNA"/>
</dbReference>
<proteinExistence type="predicted"/>